<comment type="subcellular location">
    <subcellularLocation>
        <location evidence="1 10">Cell outer membrane</location>
        <topology evidence="1 10">Multi-pass membrane protein</topology>
    </subcellularLocation>
</comment>
<dbReference type="InterPro" id="IPR012910">
    <property type="entry name" value="Plug_dom"/>
</dbReference>
<proteinExistence type="inferred from homology"/>
<keyword evidence="12" id="KW-0732">Signal</keyword>
<evidence type="ECO:0000256" key="9">
    <source>
        <dbReference type="ARBA" id="ARBA00023237"/>
    </source>
</evidence>
<dbReference type="PANTHER" id="PTHR47234:SF2">
    <property type="entry name" value="TONB-DEPENDENT RECEPTOR"/>
    <property type="match status" value="1"/>
</dbReference>
<feature type="domain" description="TonB-dependent receptor-like beta-barrel" evidence="13">
    <location>
        <begin position="380"/>
        <end position="898"/>
    </location>
</feature>
<evidence type="ECO:0000313" key="16">
    <source>
        <dbReference type="Proteomes" id="UP000562027"/>
    </source>
</evidence>
<reference evidence="15 16" key="1">
    <citation type="submission" date="2020-08" db="EMBL/GenBank/DDBJ databases">
        <title>Functional genomics of gut bacteria from endangered species of beetles.</title>
        <authorList>
            <person name="Carlos-Shanley C."/>
        </authorList>
    </citation>
    <scope>NUCLEOTIDE SEQUENCE [LARGE SCALE GENOMIC DNA]</scope>
    <source>
        <strain evidence="15 16">S00239</strain>
    </source>
</reference>
<keyword evidence="6 11" id="KW-0798">TonB box</keyword>
<dbReference type="InterPro" id="IPR037066">
    <property type="entry name" value="Plug_dom_sf"/>
</dbReference>
<keyword evidence="3 10" id="KW-0813">Transport</keyword>
<organism evidence="15 16">
    <name type="scientific">Roseateles oligotrophus</name>
    <dbReference type="NCBI Taxonomy" id="1769250"/>
    <lineage>
        <taxon>Bacteria</taxon>
        <taxon>Pseudomonadati</taxon>
        <taxon>Pseudomonadota</taxon>
        <taxon>Betaproteobacteria</taxon>
        <taxon>Burkholderiales</taxon>
        <taxon>Sphaerotilaceae</taxon>
        <taxon>Roseateles</taxon>
    </lineage>
</organism>
<feature type="signal peptide" evidence="12">
    <location>
        <begin position="1"/>
        <end position="32"/>
    </location>
</feature>
<feature type="domain" description="TonB-dependent receptor plug" evidence="14">
    <location>
        <begin position="58"/>
        <end position="176"/>
    </location>
</feature>
<protein>
    <submittedName>
        <fullName evidence="15">Iron complex outermembrane receptor protein</fullName>
    </submittedName>
</protein>
<dbReference type="Gene3D" id="2.170.130.10">
    <property type="entry name" value="TonB-dependent receptor, plug domain"/>
    <property type="match status" value="1"/>
</dbReference>
<evidence type="ECO:0000256" key="5">
    <source>
        <dbReference type="ARBA" id="ARBA00022692"/>
    </source>
</evidence>
<dbReference type="EMBL" id="JACHLP010000003">
    <property type="protein sequence ID" value="MBB4843466.1"/>
    <property type="molecule type" value="Genomic_DNA"/>
</dbReference>
<comment type="caution">
    <text evidence="15">The sequence shown here is derived from an EMBL/GenBank/DDBJ whole genome shotgun (WGS) entry which is preliminary data.</text>
</comment>
<evidence type="ECO:0000256" key="11">
    <source>
        <dbReference type="RuleBase" id="RU003357"/>
    </source>
</evidence>
<dbReference type="Proteomes" id="UP000562027">
    <property type="component" value="Unassembled WGS sequence"/>
</dbReference>
<dbReference type="PANTHER" id="PTHR47234">
    <property type="match status" value="1"/>
</dbReference>
<keyword evidence="16" id="KW-1185">Reference proteome</keyword>
<keyword evidence="8 15" id="KW-0675">Receptor</keyword>
<evidence type="ECO:0000256" key="8">
    <source>
        <dbReference type="ARBA" id="ARBA00023170"/>
    </source>
</evidence>
<evidence type="ECO:0000256" key="7">
    <source>
        <dbReference type="ARBA" id="ARBA00023136"/>
    </source>
</evidence>
<gene>
    <name evidence="15" type="ORF">HNP55_001985</name>
</gene>
<dbReference type="AlphaFoldDB" id="A0A840L616"/>
<evidence type="ECO:0000256" key="1">
    <source>
        <dbReference type="ARBA" id="ARBA00004571"/>
    </source>
</evidence>
<evidence type="ECO:0000256" key="6">
    <source>
        <dbReference type="ARBA" id="ARBA00023077"/>
    </source>
</evidence>
<keyword evidence="4 10" id="KW-1134">Transmembrane beta strand</keyword>
<evidence type="ECO:0000313" key="15">
    <source>
        <dbReference type="EMBL" id="MBB4843466.1"/>
    </source>
</evidence>
<accession>A0A840L616</accession>
<dbReference type="InterPro" id="IPR000531">
    <property type="entry name" value="Beta-barrel_TonB"/>
</dbReference>
<name>A0A840L616_9BURK</name>
<dbReference type="Pfam" id="PF07715">
    <property type="entry name" value="Plug"/>
    <property type="match status" value="1"/>
</dbReference>
<dbReference type="GO" id="GO:0009279">
    <property type="term" value="C:cell outer membrane"/>
    <property type="evidence" value="ECO:0007669"/>
    <property type="project" value="UniProtKB-SubCell"/>
</dbReference>
<dbReference type="InterPro" id="IPR039426">
    <property type="entry name" value="TonB-dep_rcpt-like"/>
</dbReference>
<dbReference type="Pfam" id="PF00593">
    <property type="entry name" value="TonB_dep_Rec_b-barrel"/>
    <property type="match status" value="1"/>
</dbReference>
<keyword evidence="7 10" id="KW-0472">Membrane</keyword>
<keyword evidence="5 10" id="KW-0812">Transmembrane</keyword>
<evidence type="ECO:0000256" key="10">
    <source>
        <dbReference type="PROSITE-ProRule" id="PRU01360"/>
    </source>
</evidence>
<dbReference type="CDD" id="cd01347">
    <property type="entry name" value="ligand_gated_channel"/>
    <property type="match status" value="1"/>
</dbReference>
<dbReference type="InterPro" id="IPR036942">
    <property type="entry name" value="Beta-barrel_TonB_sf"/>
</dbReference>
<dbReference type="Gene3D" id="2.40.170.20">
    <property type="entry name" value="TonB-dependent receptor, beta-barrel domain"/>
    <property type="match status" value="1"/>
</dbReference>
<evidence type="ECO:0000256" key="3">
    <source>
        <dbReference type="ARBA" id="ARBA00022448"/>
    </source>
</evidence>
<evidence type="ECO:0000259" key="14">
    <source>
        <dbReference type="Pfam" id="PF07715"/>
    </source>
</evidence>
<evidence type="ECO:0000259" key="13">
    <source>
        <dbReference type="Pfam" id="PF00593"/>
    </source>
</evidence>
<evidence type="ECO:0000256" key="12">
    <source>
        <dbReference type="SAM" id="SignalP"/>
    </source>
</evidence>
<keyword evidence="9 10" id="KW-0998">Cell outer membrane</keyword>
<feature type="chain" id="PRO_5032991517" evidence="12">
    <location>
        <begin position="33"/>
        <end position="939"/>
    </location>
</feature>
<dbReference type="SUPFAM" id="SSF56935">
    <property type="entry name" value="Porins"/>
    <property type="match status" value="1"/>
</dbReference>
<evidence type="ECO:0000256" key="4">
    <source>
        <dbReference type="ARBA" id="ARBA00022452"/>
    </source>
</evidence>
<evidence type="ECO:0000256" key="2">
    <source>
        <dbReference type="ARBA" id="ARBA00009810"/>
    </source>
</evidence>
<dbReference type="PROSITE" id="PS52016">
    <property type="entry name" value="TONB_DEPENDENT_REC_3"/>
    <property type="match status" value="1"/>
</dbReference>
<sequence length="939" mass="101045">MKKLPPLAQVPQALVLAGLCAHLALSATQAQAQTAPASKIERVEVTGSSIKRIKDEGALPVQMITADELSRQGIQTAEQMLSQLGINAAGADNATSNNNVFGADTDRLTGGSSNANLRGLGAGSTLVLLNGRRVSTHGMSGGAVDLNAIPMAALDRVEILKDGASAIYGTDAVGGVINFILKKDLQGVNLGVDFTKPLADGGGTTRRAALTAGFGDLGKDRFNVLISATLDKNDILRGSDRRWANGFQPELGLSPNSSSSPFANILGAANTALPSAGSTVGSSGDTTKYTRINLLSLQGKCGEVEAGVQFQPLLWNSSQASGRYLCNTDYGSQYMLAPPLEAKNLVARAAFALSDKHTAFVEFTGSRTEVRAELTPSQFSTTAAAGNFYPVNGPHYLNLKDYGVANFDPSKPISYRWRMQDFGNRVINNISDNQRLLVGLDGELGSYFYKLGLSSAKAEGKSQLIDGYAYSAKLNDALKTGKINPWVKPGEKQTAEAMALIESTKARGELMGGKTGLTQFDGALSGELFKLPAGVVEFATGFDLRRETYEFAMTEGGFSCVSTLATTVSTDVLLCPGNSAVPKVSRDVKALYAELAVPVFKGFDLQLALRHDRYSDFGGSTNPKLAFRYLPIEALLLRGSVNTGFKAPSFQQLSPNTAPRDFTGTWSDPVRCPNDPTQCNIIGLDYTDSGNPNLKPEKSKQGTFGVVFSPLKNLSISADYWRVDLDERIRKLTINDVLNNYALFPERFVRDASGNVTQVNAGWINAAGSSTKGVDWGASYLLNTELGKWRADINGTYMISHQERAIETLPMVEYVGQFGTRTIYLRNKFSASLNWSRGDWASTFTGSYKSGYADQNMSAKGVLPASANKDVSSYAIFGLYGSYSGFKNTRLTLGLRNLFDKQPPFTHHDVDDVVGAGWDPRVADPFGRTLTMSLRYEFR</sequence>
<comment type="similarity">
    <text evidence="2 10 11">Belongs to the TonB-dependent receptor family.</text>
</comment>